<organism evidence="1">
    <name type="scientific">marine sediment metagenome</name>
    <dbReference type="NCBI Taxonomy" id="412755"/>
    <lineage>
        <taxon>unclassified sequences</taxon>
        <taxon>metagenomes</taxon>
        <taxon>ecological metagenomes</taxon>
    </lineage>
</organism>
<feature type="non-terminal residue" evidence="1">
    <location>
        <position position="44"/>
    </location>
</feature>
<accession>X0VWT2</accession>
<dbReference type="AlphaFoldDB" id="X0VWT2"/>
<proteinExistence type="predicted"/>
<gene>
    <name evidence="1" type="ORF">S01H1_49514</name>
</gene>
<evidence type="ECO:0008006" key="2">
    <source>
        <dbReference type="Google" id="ProtNLM"/>
    </source>
</evidence>
<sequence>MATVIRRKNSPYWYMKFRIHGKQFLLSTKETNKKMAKNLLESTV</sequence>
<name>X0VWT2_9ZZZZ</name>
<evidence type="ECO:0000313" key="1">
    <source>
        <dbReference type="EMBL" id="GAG22894.1"/>
    </source>
</evidence>
<comment type="caution">
    <text evidence="1">The sequence shown here is derived from an EMBL/GenBank/DDBJ whole genome shotgun (WGS) entry which is preliminary data.</text>
</comment>
<protein>
    <recommendedName>
        <fullName evidence="2">Integrase</fullName>
    </recommendedName>
</protein>
<dbReference type="EMBL" id="BARS01031859">
    <property type="protein sequence ID" value="GAG22894.1"/>
    <property type="molecule type" value="Genomic_DNA"/>
</dbReference>
<reference evidence="1" key="1">
    <citation type="journal article" date="2014" name="Front. Microbiol.">
        <title>High frequency of phylogenetically diverse reductive dehalogenase-homologous genes in deep subseafloor sedimentary metagenomes.</title>
        <authorList>
            <person name="Kawai M."/>
            <person name="Futagami T."/>
            <person name="Toyoda A."/>
            <person name="Takaki Y."/>
            <person name="Nishi S."/>
            <person name="Hori S."/>
            <person name="Arai W."/>
            <person name="Tsubouchi T."/>
            <person name="Morono Y."/>
            <person name="Uchiyama I."/>
            <person name="Ito T."/>
            <person name="Fujiyama A."/>
            <person name="Inagaki F."/>
            <person name="Takami H."/>
        </authorList>
    </citation>
    <scope>NUCLEOTIDE SEQUENCE</scope>
    <source>
        <strain evidence="1">Expedition CK06-06</strain>
    </source>
</reference>